<proteinExistence type="inferred from homology"/>
<dbReference type="SUPFAM" id="SSF48452">
    <property type="entry name" value="TPR-like"/>
    <property type="match status" value="1"/>
</dbReference>
<feature type="domain" description="RagB/SusD" evidence="6">
    <location>
        <begin position="369"/>
        <end position="529"/>
    </location>
</feature>
<dbReference type="Gene3D" id="1.25.40.390">
    <property type="match status" value="1"/>
</dbReference>
<feature type="domain" description="SusD-like N-terminal" evidence="7">
    <location>
        <begin position="56"/>
        <end position="236"/>
    </location>
</feature>
<dbReference type="EMBL" id="BQOB01000001">
    <property type="protein sequence ID" value="GKH81151.1"/>
    <property type="molecule type" value="Genomic_DNA"/>
</dbReference>
<name>A0AA37KGW5_9BACT</name>
<keyword evidence="3" id="KW-0732">Signal</keyword>
<sequence>MNMKSIYLRKKMLVACRRPVVATLLVIVALFSSCTGLTESPYTFVDPGNYYKSEEELESALNSVYADFRNFASNYKTLMILELVTEHAMPAHASKDGVISFNCWQGVNQATTYNIQIWDSGYEMINRCNVVLGRGDGVNMSDEKRNQIYGQARFFRAYTMFVLLRLYGGLAIPESYTVGLDGLEIPRKTVDETYDFIIQDLEYCIANLPTRSQWGSGSYYKASKGAAQALLGDVYLTRGCMDNNNTVYFQEAKKQLGDVINSGEYELLPDYKSLWYWFVEEASKNTKESLLEVQFGPTQVSSLHCNFGINVTDESLGGKMYHRSAISHKDYLSYQDDDVRKQCFLTEYTITGTDTRRYFEPEYKGFSGKGEGKWPSSAPGNMKFYDRTKSCYETGGSKANLIAIRYSDILLNYAEVENYLNGPTSDAYEKLNKVHQRSLSIPVTPGLSKEEFDDAIYQERTWELVGEGYLYFDELRTDRLGKNVYEYKTYMYENGYFNCQKLQFVPQKTFLWKIPQTSLDSNPALEQNPDNISDPRYPLK</sequence>
<evidence type="ECO:0000259" key="7">
    <source>
        <dbReference type="Pfam" id="PF14322"/>
    </source>
</evidence>
<dbReference type="Proteomes" id="UP001055104">
    <property type="component" value="Unassembled WGS sequence"/>
</dbReference>
<evidence type="ECO:0000256" key="4">
    <source>
        <dbReference type="ARBA" id="ARBA00023136"/>
    </source>
</evidence>
<dbReference type="Pfam" id="PF07980">
    <property type="entry name" value="SusD_RagB"/>
    <property type="match status" value="1"/>
</dbReference>
<dbReference type="InterPro" id="IPR033985">
    <property type="entry name" value="SusD-like_N"/>
</dbReference>
<evidence type="ECO:0000256" key="3">
    <source>
        <dbReference type="ARBA" id="ARBA00022729"/>
    </source>
</evidence>
<gene>
    <name evidence="8" type="ORF">CE91St7_20350</name>
</gene>
<organism evidence="8 9">
    <name type="scientific">Phocaeicola dorei</name>
    <dbReference type="NCBI Taxonomy" id="357276"/>
    <lineage>
        <taxon>Bacteria</taxon>
        <taxon>Pseudomonadati</taxon>
        <taxon>Bacteroidota</taxon>
        <taxon>Bacteroidia</taxon>
        <taxon>Bacteroidales</taxon>
        <taxon>Bacteroidaceae</taxon>
        <taxon>Phocaeicola</taxon>
    </lineage>
</organism>
<dbReference type="AlphaFoldDB" id="A0AA37KGW5"/>
<keyword evidence="4" id="KW-0472">Membrane</keyword>
<dbReference type="InterPro" id="IPR011990">
    <property type="entry name" value="TPR-like_helical_dom_sf"/>
</dbReference>
<protein>
    <submittedName>
        <fullName evidence="8">Membrane protein</fullName>
    </submittedName>
</protein>
<evidence type="ECO:0000313" key="9">
    <source>
        <dbReference type="Proteomes" id="UP001055104"/>
    </source>
</evidence>
<comment type="caution">
    <text evidence="8">The sequence shown here is derived from an EMBL/GenBank/DDBJ whole genome shotgun (WGS) entry which is preliminary data.</text>
</comment>
<dbReference type="Pfam" id="PF14322">
    <property type="entry name" value="SusD-like_3"/>
    <property type="match status" value="1"/>
</dbReference>
<dbReference type="InterPro" id="IPR012944">
    <property type="entry name" value="SusD_RagB_dom"/>
</dbReference>
<dbReference type="GO" id="GO:0009279">
    <property type="term" value="C:cell outer membrane"/>
    <property type="evidence" value="ECO:0007669"/>
    <property type="project" value="UniProtKB-SubCell"/>
</dbReference>
<reference evidence="8" key="1">
    <citation type="submission" date="2022-01" db="EMBL/GenBank/DDBJ databases">
        <title>Novel bile acid biosynthetic pathways are enriched in the microbiome of centenarians.</title>
        <authorList>
            <person name="Sato Y."/>
            <person name="Atarashi K."/>
            <person name="Plichta R.D."/>
            <person name="Arai Y."/>
            <person name="Sasajima S."/>
            <person name="Kearney M.S."/>
            <person name="Suda W."/>
            <person name="Takeshita K."/>
            <person name="Sasaki T."/>
            <person name="Okamoto S."/>
            <person name="Skelly N.A."/>
            <person name="Okamura Y."/>
            <person name="Vlamakis H."/>
            <person name="Li Y."/>
            <person name="Tanoue T."/>
            <person name="Takei H."/>
            <person name="Nittono H."/>
            <person name="Narushima S."/>
            <person name="Irie J."/>
            <person name="Itoh H."/>
            <person name="Moriya K."/>
            <person name="Sugiura Y."/>
            <person name="Suematsu M."/>
            <person name="Moritoki N."/>
            <person name="Shibata S."/>
            <person name="Littman R.D."/>
            <person name="Fischbach A.M."/>
            <person name="Uwamino Y."/>
            <person name="Inoue T."/>
            <person name="Honda A."/>
            <person name="Hattori M."/>
            <person name="Murai T."/>
            <person name="Xavier J.R."/>
            <person name="Hirose N."/>
            <person name="Honda K."/>
        </authorList>
    </citation>
    <scope>NUCLEOTIDE SEQUENCE</scope>
    <source>
        <strain evidence="8">CE91-St7</strain>
    </source>
</reference>
<comment type="subcellular location">
    <subcellularLocation>
        <location evidence="1">Cell outer membrane</location>
    </subcellularLocation>
</comment>
<evidence type="ECO:0000256" key="1">
    <source>
        <dbReference type="ARBA" id="ARBA00004442"/>
    </source>
</evidence>
<comment type="similarity">
    <text evidence="2">Belongs to the SusD family.</text>
</comment>
<evidence type="ECO:0000256" key="2">
    <source>
        <dbReference type="ARBA" id="ARBA00006275"/>
    </source>
</evidence>
<keyword evidence="5" id="KW-0998">Cell outer membrane</keyword>
<evidence type="ECO:0000259" key="6">
    <source>
        <dbReference type="Pfam" id="PF07980"/>
    </source>
</evidence>
<evidence type="ECO:0000313" key="8">
    <source>
        <dbReference type="EMBL" id="GKH81151.1"/>
    </source>
</evidence>
<accession>A0AA37KGW5</accession>
<evidence type="ECO:0000256" key="5">
    <source>
        <dbReference type="ARBA" id="ARBA00023237"/>
    </source>
</evidence>
<dbReference type="PROSITE" id="PS51257">
    <property type="entry name" value="PROKAR_LIPOPROTEIN"/>
    <property type="match status" value="1"/>
</dbReference>